<dbReference type="SUPFAM" id="SSF81343">
    <property type="entry name" value="Fumarate reductase respiratory complex transmembrane subunits"/>
    <property type="match status" value="1"/>
</dbReference>
<evidence type="ECO:0000256" key="8">
    <source>
        <dbReference type="ARBA" id="ARBA00022519"/>
    </source>
</evidence>
<evidence type="ECO:0000256" key="15">
    <source>
        <dbReference type="ARBA" id="ARBA00023004"/>
    </source>
</evidence>
<dbReference type="PANTHER" id="PTHR38689">
    <property type="entry name" value="SUCCINATE DEHYDROGENASE HYDROPHOBIC MEMBRANE ANCHOR SUBUNIT"/>
    <property type="match status" value="1"/>
</dbReference>
<feature type="transmembrane region" description="Helical" evidence="17">
    <location>
        <begin position="54"/>
        <end position="75"/>
    </location>
</feature>
<evidence type="ECO:0000256" key="16">
    <source>
        <dbReference type="ARBA" id="ARBA00023136"/>
    </source>
</evidence>
<feature type="transmembrane region" description="Helical" evidence="17">
    <location>
        <begin position="21"/>
        <end position="42"/>
    </location>
</feature>
<comment type="caution">
    <text evidence="18">The sequence shown here is derived from an EMBL/GenBank/DDBJ whole genome shotgun (WGS) entry which is preliminary data.</text>
</comment>
<evidence type="ECO:0000256" key="2">
    <source>
        <dbReference type="ARBA" id="ARBA00004050"/>
    </source>
</evidence>
<dbReference type="CDD" id="cd03494">
    <property type="entry name" value="SQR_TypeC_SdhD"/>
    <property type="match status" value="1"/>
</dbReference>
<evidence type="ECO:0000256" key="13">
    <source>
        <dbReference type="ARBA" id="ARBA00022982"/>
    </source>
</evidence>
<comment type="cofactor">
    <cofactor evidence="1">
        <name>heme</name>
        <dbReference type="ChEBI" id="CHEBI:30413"/>
    </cofactor>
</comment>
<dbReference type="InterPro" id="IPR014312">
    <property type="entry name" value="Succ_DH_anchor"/>
</dbReference>
<organism evidence="18 19">
    <name type="scientific">Vogesella fluminis</name>
    <dbReference type="NCBI Taxonomy" id="1069161"/>
    <lineage>
        <taxon>Bacteria</taxon>
        <taxon>Pseudomonadati</taxon>
        <taxon>Pseudomonadota</taxon>
        <taxon>Betaproteobacteria</taxon>
        <taxon>Neisseriales</taxon>
        <taxon>Chromobacteriaceae</taxon>
        <taxon>Vogesella</taxon>
    </lineage>
</organism>
<keyword evidence="6" id="KW-0813">Transport</keyword>
<keyword evidence="19" id="KW-1185">Reference proteome</keyword>
<dbReference type="PANTHER" id="PTHR38689:SF1">
    <property type="entry name" value="SUCCINATE DEHYDROGENASE HYDROPHOBIC MEMBRANE ANCHOR SUBUNIT"/>
    <property type="match status" value="1"/>
</dbReference>
<dbReference type="InterPro" id="IPR000701">
    <property type="entry name" value="SuccDH_FuR_B_TM-su"/>
</dbReference>
<comment type="function">
    <text evidence="2">Membrane-anchoring subunit of succinate dehydrogenase (SDH).</text>
</comment>
<sequence length="114" mass="13049">MVNRQVVGAHYGLKDWIIQRVTAVIMLVYTVALILFLLAMPSGYEGWKLLFGQTWVKVLTQTTLIALLLHAWVGIRDLWMDYIKPVGVRLTMHSLTAVWLVSCFVYSLKVVWGL</sequence>
<keyword evidence="13" id="KW-0249">Electron transport</keyword>
<dbReference type="Proteomes" id="UP000662678">
    <property type="component" value="Unassembled WGS sequence"/>
</dbReference>
<evidence type="ECO:0000256" key="6">
    <source>
        <dbReference type="ARBA" id="ARBA00022448"/>
    </source>
</evidence>
<keyword evidence="15" id="KW-0408">Iron</keyword>
<evidence type="ECO:0000256" key="9">
    <source>
        <dbReference type="ARBA" id="ARBA00022532"/>
    </source>
</evidence>
<accession>A0ABQ3HBR7</accession>
<evidence type="ECO:0000313" key="18">
    <source>
        <dbReference type="EMBL" id="GHD80957.1"/>
    </source>
</evidence>
<keyword evidence="16 17" id="KW-0472">Membrane</keyword>
<evidence type="ECO:0000256" key="4">
    <source>
        <dbReference type="ARBA" id="ARBA00005163"/>
    </source>
</evidence>
<keyword evidence="11 17" id="KW-0812">Transmembrane</keyword>
<dbReference type="Gene3D" id="1.20.1300.10">
    <property type="entry name" value="Fumarate reductase/succinate dehydrogenase, transmembrane subunit"/>
    <property type="match status" value="1"/>
</dbReference>
<evidence type="ECO:0000256" key="3">
    <source>
        <dbReference type="ARBA" id="ARBA00004429"/>
    </source>
</evidence>
<dbReference type="EMBL" id="BMYP01000043">
    <property type="protein sequence ID" value="GHD80957.1"/>
    <property type="molecule type" value="Genomic_DNA"/>
</dbReference>
<evidence type="ECO:0000256" key="17">
    <source>
        <dbReference type="SAM" id="Phobius"/>
    </source>
</evidence>
<protein>
    <recommendedName>
        <fullName evidence="5">Succinate dehydrogenase hydrophobic membrane anchor subunit</fullName>
    </recommendedName>
</protein>
<keyword evidence="12" id="KW-0479">Metal-binding</keyword>
<evidence type="ECO:0000256" key="1">
    <source>
        <dbReference type="ARBA" id="ARBA00001971"/>
    </source>
</evidence>
<evidence type="ECO:0000313" key="19">
    <source>
        <dbReference type="Proteomes" id="UP000662678"/>
    </source>
</evidence>
<keyword evidence="10" id="KW-0349">Heme</keyword>
<keyword evidence="7" id="KW-1003">Cell membrane</keyword>
<dbReference type="InterPro" id="IPR034804">
    <property type="entry name" value="SQR/QFR_C/D"/>
</dbReference>
<dbReference type="RefSeq" id="WP_189354427.1">
    <property type="nucleotide sequence ID" value="NZ_BMYP01000043.1"/>
</dbReference>
<evidence type="ECO:0000256" key="12">
    <source>
        <dbReference type="ARBA" id="ARBA00022723"/>
    </source>
</evidence>
<feature type="transmembrane region" description="Helical" evidence="17">
    <location>
        <begin position="87"/>
        <end position="108"/>
    </location>
</feature>
<comment type="pathway">
    <text evidence="4">Carbohydrate metabolism; tricarboxylic acid cycle.</text>
</comment>
<keyword evidence="8" id="KW-0997">Cell inner membrane</keyword>
<dbReference type="NCBIfam" id="TIGR02968">
    <property type="entry name" value="succ_dehyd_anc"/>
    <property type="match status" value="1"/>
</dbReference>
<gene>
    <name evidence="18" type="primary">sdhD</name>
    <name evidence="18" type="ORF">GCM10011419_26280</name>
</gene>
<keyword evidence="14 17" id="KW-1133">Transmembrane helix</keyword>
<evidence type="ECO:0000256" key="10">
    <source>
        <dbReference type="ARBA" id="ARBA00022617"/>
    </source>
</evidence>
<evidence type="ECO:0000256" key="7">
    <source>
        <dbReference type="ARBA" id="ARBA00022475"/>
    </source>
</evidence>
<reference evidence="19" key="1">
    <citation type="journal article" date="2019" name="Int. J. Syst. Evol. Microbiol.">
        <title>The Global Catalogue of Microorganisms (GCM) 10K type strain sequencing project: providing services to taxonomists for standard genome sequencing and annotation.</title>
        <authorList>
            <consortium name="The Broad Institute Genomics Platform"/>
            <consortium name="The Broad Institute Genome Sequencing Center for Infectious Disease"/>
            <person name="Wu L."/>
            <person name="Ma J."/>
        </authorList>
    </citation>
    <scope>NUCLEOTIDE SEQUENCE [LARGE SCALE GENOMIC DNA]</scope>
    <source>
        <strain evidence="19">KCTC 23713</strain>
    </source>
</reference>
<dbReference type="PIRSF" id="PIRSF000169">
    <property type="entry name" value="SDH_D"/>
    <property type="match status" value="1"/>
</dbReference>
<comment type="subcellular location">
    <subcellularLocation>
        <location evidence="3">Cell inner membrane</location>
        <topology evidence="3">Multi-pass membrane protein</topology>
    </subcellularLocation>
</comment>
<proteinExistence type="predicted"/>
<evidence type="ECO:0000256" key="14">
    <source>
        <dbReference type="ARBA" id="ARBA00022989"/>
    </source>
</evidence>
<evidence type="ECO:0000256" key="11">
    <source>
        <dbReference type="ARBA" id="ARBA00022692"/>
    </source>
</evidence>
<keyword evidence="9" id="KW-0816">Tricarboxylic acid cycle</keyword>
<dbReference type="Pfam" id="PF01127">
    <property type="entry name" value="Sdh_cyt"/>
    <property type="match status" value="1"/>
</dbReference>
<name>A0ABQ3HBR7_9NEIS</name>
<evidence type="ECO:0000256" key="5">
    <source>
        <dbReference type="ARBA" id="ARBA00019425"/>
    </source>
</evidence>